<dbReference type="Gene3D" id="3.30.530.20">
    <property type="match status" value="1"/>
</dbReference>
<dbReference type="InterPro" id="IPR023393">
    <property type="entry name" value="START-like_dom_sf"/>
</dbReference>
<proteinExistence type="inferred from homology"/>
<gene>
    <name evidence="3" type="ORF">QWY14_13500</name>
</gene>
<evidence type="ECO:0000313" key="4">
    <source>
        <dbReference type="Proteomes" id="UP001172055"/>
    </source>
</evidence>
<dbReference type="Pfam" id="PF08327">
    <property type="entry name" value="AHSA1"/>
    <property type="match status" value="1"/>
</dbReference>
<reference evidence="3 4" key="1">
    <citation type="submission" date="2023-06" db="EMBL/GenBank/DDBJ databases">
        <title>Novel species in genus Planococcus.</title>
        <authorList>
            <person name="Ning S."/>
        </authorList>
    </citation>
    <scope>NUCLEOTIDE SEQUENCE [LARGE SCALE GENOMIC DNA]</scope>
    <source>
        <strain evidence="3 4">N028</strain>
    </source>
</reference>
<dbReference type="EMBL" id="JAUJWV010000002">
    <property type="protein sequence ID" value="MDN7242823.1"/>
    <property type="molecule type" value="Genomic_DNA"/>
</dbReference>
<name>A0ABT8N4L9_9BACL</name>
<organism evidence="3 4">
    <name type="scientific">Planococcus shixiaomingii</name>
    <dbReference type="NCBI Taxonomy" id="3058393"/>
    <lineage>
        <taxon>Bacteria</taxon>
        <taxon>Bacillati</taxon>
        <taxon>Bacillota</taxon>
        <taxon>Bacilli</taxon>
        <taxon>Bacillales</taxon>
        <taxon>Caryophanaceae</taxon>
        <taxon>Planococcus</taxon>
    </lineage>
</organism>
<evidence type="ECO:0000259" key="2">
    <source>
        <dbReference type="Pfam" id="PF08327"/>
    </source>
</evidence>
<comment type="caution">
    <text evidence="3">The sequence shown here is derived from an EMBL/GenBank/DDBJ whole genome shotgun (WGS) entry which is preliminary data.</text>
</comment>
<dbReference type="InterPro" id="IPR013538">
    <property type="entry name" value="ASHA1/2-like_C"/>
</dbReference>
<dbReference type="Proteomes" id="UP001172055">
    <property type="component" value="Unassembled WGS sequence"/>
</dbReference>
<accession>A0ABT8N4L9</accession>
<sequence length="159" mass="17541">MISNRIDSASQVIMATPKAIYEAFMNPETLVLWLPPKGMSAQIDAFEPYVGGTYKLTLTYEKDHENSGKTSENTDVAQGKFLELVPDTKIVLAGNFDSEDPAFSGVMTQTWYLEAVTEGTKVTIICENVPEGIRKEDHDEGLNSTLENLASFVEKIDGE</sequence>
<evidence type="ECO:0000313" key="3">
    <source>
        <dbReference type="EMBL" id="MDN7242823.1"/>
    </source>
</evidence>
<protein>
    <submittedName>
        <fullName evidence="3">SRPBCC domain-containing protein</fullName>
    </submittedName>
</protein>
<dbReference type="SUPFAM" id="SSF55961">
    <property type="entry name" value="Bet v1-like"/>
    <property type="match status" value="1"/>
</dbReference>
<keyword evidence="4" id="KW-1185">Reference proteome</keyword>
<comment type="similarity">
    <text evidence="1">Belongs to the AHA1 family.</text>
</comment>
<feature type="domain" description="Activator of Hsp90 ATPase homologue 1/2-like C-terminal" evidence="2">
    <location>
        <begin position="15"/>
        <end position="154"/>
    </location>
</feature>
<dbReference type="RefSeq" id="WP_301724383.1">
    <property type="nucleotide sequence ID" value="NZ_JAUJWV010000002.1"/>
</dbReference>
<evidence type="ECO:0000256" key="1">
    <source>
        <dbReference type="ARBA" id="ARBA00006817"/>
    </source>
</evidence>